<proteinExistence type="predicted"/>
<name>A0AC34QTR6_9BILA</name>
<dbReference type="WBParaSite" id="JU765_v2.g19260.t1">
    <property type="protein sequence ID" value="JU765_v2.g19260.t1"/>
    <property type="gene ID" value="JU765_v2.g19260"/>
</dbReference>
<organism evidence="1 2">
    <name type="scientific">Panagrolaimus sp. JU765</name>
    <dbReference type="NCBI Taxonomy" id="591449"/>
    <lineage>
        <taxon>Eukaryota</taxon>
        <taxon>Metazoa</taxon>
        <taxon>Ecdysozoa</taxon>
        <taxon>Nematoda</taxon>
        <taxon>Chromadorea</taxon>
        <taxon>Rhabditida</taxon>
        <taxon>Tylenchina</taxon>
        <taxon>Panagrolaimomorpha</taxon>
        <taxon>Panagrolaimoidea</taxon>
        <taxon>Panagrolaimidae</taxon>
        <taxon>Panagrolaimus</taxon>
    </lineage>
</organism>
<dbReference type="Proteomes" id="UP000887576">
    <property type="component" value="Unplaced"/>
</dbReference>
<protein>
    <submittedName>
        <fullName evidence="2">Enoyl reductase (ER) domain-containing protein</fullName>
    </submittedName>
</protein>
<evidence type="ECO:0000313" key="1">
    <source>
        <dbReference type="Proteomes" id="UP000887576"/>
    </source>
</evidence>
<evidence type="ECO:0000313" key="2">
    <source>
        <dbReference type="WBParaSite" id="JU765_v2.g19260.t1"/>
    </source>
</evidence>
<sequence length="351" mass="38790">MWLTTIKRMSKITCRALEITRLGNPREVLQLKTIDVSTKLASKEILVKWLASPINPLDINRMEGTYPGSIAPIVGGSEGVGVVEKASNDSNFKPGDMVIPITNSEPWGEYEVRDDENFIKLRKGIDLISAATLMINPPTAYFMLQNVIKLNPGDYVIQNSANSGVGRAAIEIAKAYGYKTINLIRDRPNIDVLKNELKTLGADHVFTEEEFRKVGRKVAEEYDIKLALNGVGGRSALAISSALSPGGTMVTYGGMSKKPSEIATGALVFKGIKVCGFAVGKWMQIPENRPQVVIMFDDLQQLIIEGKLHPPPIETHELNNFTEAIERTIEGKYGKQLLFIHPDYKNYNSKL</sequence>
<reference evidence="2" key="1">
    <citation type="submission" date="2022-11" db="UniProtKB">
        <authorList>
            <consortium name="WormBaseParasite"/>
        </authorList>
    </citation>
    <scope>IDENTIFICATION</scope>
</reference>
<accession>A0AC34QTR6</accession>